<dbReference type="EMBL" id="CAXLJM020000078">
    <property type="protein sequence ID" value="CAL8129625.1"/>
    <property type="molecule type" value="Genomic_DNA"/>
</dbReference>
<evidence type="ECO:0000256" key="1">
    <source>
        <dbReference type="SAM" id="MobiDB-lite"/>
    </source>
</evidence>
<proteinExistence type="predicted"/>
<dbReference type="Proteomes" id="UP001642540">
    <property type="component" value="Unassembled WGS sequence"/>
</dbReference>
<gene>
    <name evidence="2" type="ORF">ODALV1_LOCUS23341</name>
</gene>
<evidence type="ECO:0000313" key="2">
    <source>
        <dbReference type="EMBL" id="CAL8129625.1"/>
    </source>
</evidence>
<keyword evidence="3" id="KW-1185">Reference proteome</keyword>
<feature type="compositionally biased region" description="Polar residues" evidence="1">
    <location>
        <begin position="28"/>
        <end position="41"/>
    </location>
</feature>
<feature type="region of interest" description="Disordered" evidence="1">
    <location>
        <begin position="15"/>
        <end position="52"/>
    </location>
</feature>
<comment type="caution">
    <text evidence="2">The sequence shown here is derived from an EMBL/GenBank/DDBJ whole genome shotgun (WGS) entry which is preliminary data.</text>
</comment>
<name>A0ABP1RKQ0_9HEXA</name>
<accession>A0ABP1RKQ0</accession>
<organism evidence="2 3">
    <name type="scientific">Orchesella dallaii</name>
    <dbReference type="NCBI Taxonomy" id="48710"/>
    <lineage>
        <taxon>Eukaryota</taxon>
        <taxon>Metazoa</taxon>
        <taxon>Ecdysozoa</taxon>
        <taxon>Arthropoda</taxon>
        <taxon>Hexapoda</taxon>
        <taxon>Collembola</taxon>
        <taxon>Entomobryomorpha</taxon>
        <taxon>Entomobryoidea</taxon>
        <taxon>Orchesellidae</taxon>
        <taxon>Orchesellinae</taxon>
        <taxon>Orchesella</taxon>
    </lineage>
</organism>
<evidence type="ECO:0000313" key="3">
    <source>
        <dbReference type="Proteomes" id="UP001642540"/>
    </source>
</evidence>
<reference evidence="2 3" key="1">
    <citation type="submission" date="2024-08" db="EMBL/GenBank/DDBJ databases">
        <authorList>
            <person name="Cucini C."/>
            <person name="Frati F."/>
        </authorList>
    </citation>
    <scope>NUCLEOTIDE SEQUENCE [LARGE SCALE GENOMIC DNA]</scope>
</reference>
<sequence>MDRSPAAKWSKLTYRSKRKTLTKEKNDSPPNATSLSNSPATTPMLPPEKRKYVVPKRLPDSSSVTNTCPARNEILALQTSTALFSWVLPFVMRKLDLKTMLACRLVDKSTKLAVDTTLRNDLTSPEGCYKVIGFLPRNDTEYYNELSNLQDAFIFLNNRKAEKFMGMVGNNGQNNPIIGGKLSCRVGACLEKAKNDSFMSLDCFESLLKRFGKDVSHLKVTLAKCRRHSSVDNEKISIEKIVSLLVHLPNVEVLALNSTKEVIKVDKIEKQFPHMNKLR</sequence>
<protein>
    <submittedName>
        <fullName evidence="2">Uncharacterized protein</fullName>
    </submittedName>
</protein>